<evidence type="ECO:0000313" key="1">
    <source>
        <dbReference type="EMBL" id="ESW29193.1"/>
    </source>
</evidence>
<gene>
    <name evidence="1" type="ORF">PHAVU_002G050800g</name>
</gene>
<evidence type="ECO:0000313" key="2">
    <source>
        <dbReference type="Proteomes" id="UP000000226"/>
    </source>
</evidence>
<dbReference type="Proteomes" id="UP000000226">
    <property type="component" value="Chromosome 2"/>
</dbReference>
<name>V7CIM9_PHAVU</name>
<accession>V7CIM9</accession>
<organism evidence="1 2">
    <name type="scientific">Phaseolus vulgaris</name>
    <name type="common">Kidney bean</name>
    <name type="synonym">French bean</name>
    <dbReference type="NCBI Taxonomy" id="3885"/>
    <lineage>
        <taxon>Eukaryota</taxon>
        <taxon>Viridiplantae</taxon>
        <taxon>Streptophyta</taxon>
        <taxon>Embryophyta</taxon>
        <taxon>Tracheophyta</taxon>
        <taxon>Spermatophyta</taxon>
        <taxon>Magnoliopsida</taxon>
        <taxon>eudicotyledons</taxon>
        <taxon>Gunneridae</taxon>
        <taxon>Pentapetalae</taxon>
        <taxon>rosids</taxon>
        <taxon>fabids</taxon>
        <taxon>Fabales</taxon>
        <taxon>Fabaceae</taxon>
        <taxon>Papilionoideae</taxon>
        <taxon>50 kb inversion clade</taxon>
        <taxon>NPAAA clade</taxon>
        <taxon>indigoferoid/millettioid clade</taxon>
        <taxon>Phaseoleae</taxon>
        <taxon>Phaseolus</taxon>
    </lineage>
</organism>
<dbReference type="EMBL" id="CM002289">
    <property type="protein sequence ID" value="ESW29193.1"/>
    <property type="molecule type" value="Genomic_DNA"/>
</dbReference>
<evidence type="ECO:0008006" key="3">
    <source>
        <dbReference type="Google" id="ProtNLM"/>
    </source>
</evidence>
<dbReference type="AlphaFoldDB" id="V7CIM9"/>
<proteinExistence type="predicted"/>
<dbReference type="PANTHER" id="PTHR37613">
    <property type="entry name" value="DUF4378 DOMAIN PROTEIN"/>
    <property type="match status" value="1"/>
</dbReference>
<dbReference type="OrthoDB" id="1429575at2759"/>
<keyword evidence="2" id="KW-1185">Reference proteome</keyword>
<sequence length="339" mass="39189">MDASHQQSTKQLKDHLLHHQEPFSLQSYLIERSYMFNNLSSESTNIHHLYSAKNLKWSIKYDLHKIRKRLLHAAVILRSLLSTEDSQEFSNWDEEHNSDLYYVHEYLTAHTQATQQASSPKTLPMSHHFTNNEVHHKVLPTSMIQTFTLPKLKRSEVDAGTKPYWISSKENKQACSRGPEWKAPLPNAVCDLKSSDAVPTLSQKLVRDYVRKLVTSSNILKFRRAKKEKLEEMVETGSLCGRCRRGFDKKDRGFDGNEGKSVSSKAVSEAEGFESMIDEHFNVLQKEYREGKKMRHLVHAESCVISEEWKSFEIINLEIYMEIGDSITDDIVSEIIDLF</sequence>
<dbReference type="OMA" id="SDLYYVH"/>
<protein>
    <recommendedName>
        <fullName evidence="3">DUF4378 domain-containing protein</fullName>
    </recommendedName>
</protein>
<dbReference type="Gramene" id="ESW29193">
    <property type="protein sequence ID" value="ESW29193"/>
    <property type="gene ID" value="PHAVU_002G050800g"/>
</dbReference>
<dbReference type="PANTHER" id="PTHR37613:SF3">
    <property type="entry name" value="DUF4378 DOMAIN-CONTAINING PROTEIN"/>
    <property type="match status" value="1"/>
</dbReference>
<reference evidence="2" key="1">
    <citation type="journal article" date="2014" name="Nat. Genet.">
        <title>A reference genome for common bean and genome-wide analysis of dual domestications.</title>
        <authorList>
            <person name="Schmutz J."/>
            <person name="McClean P.E."/>
            <person name="Mamidi S."/>
            <person name="Wu G.A."/>
            <person name="Cannon S.B."/>
            <person name="Grimwood J."/>
            <person name="Jenkins J."/>
            <person name="Shu S."/>
            <person name="Song Q."/>
            <person name="Chavarro C."/>
            <person name="Torres-Torres M."/>
            <person name="Geffroy V."/>
            <person name="Moghaddam S.M."/>
            <person name="Gao D."/>
            <person name="Abernathy B."/>
            <person name="Barry K."/>
            <person name="Blair M."/>
            <person name="Brick M.A."/>
            <person name="Chovatia M."/>
            <person name="Gepts P."/>
            <person name="Goodstein D.M."/>
            <person name="Gonzales M."/>
            <person name="Hellsten U."/>
            <person name="Hyten D.L."/>
            <person name="Jia G."/>
            <person name="Kelly J.D."/>
            <person name="Kudrna D."/>
            <person name="Lee R."/>
            <person name="Richard M.M."/>
            <person name="Miklas P.N."/>
            <person name="Osorno J.M."/>
            <person name="Rodrigues J."/>
            <person name="Thareau V."/>
            <person name="Urrea C.A."/>
            <person name="Wang M."/>
            <person name="Yu Y."/>
            <person name="Zhang M."/>
            <person name="Wing R.A."/>
            <person name="Cregan P.B."/>
            <person name="Rokhsar D.S."/>
            <person name="Jackson S.A."/>
        </authorList>
    </citation>
    <scope>NUCLEOTIDE SEQUENCE [LARGE SCALE GENOMIC DNA]</scope>
    <source>
        <strain evidence="2">cv. G19833</strain>
    </source>
</reference>